<dbReference type="AlphaFoldDB" id="A0A1V9Z0S5"/>
<dbReference type="PROSITE" id="PS50011">
    <property type="entry name" value="PROTEIN_KINASE_DOM"/>
    <property type="match status" value="1"/>
</dbReference>
<organism evidence="2 3">
    <name type="scientific">Thraustotheca clavata</name>
    <dbReference type="NCBI Taxonomy" id="74557"/>
    <lineage>
        <taxon>Eukaryota</taxon>
        <taxon>Sar</taxon>
        <taxon>Stramenopiles</taxon>
        <taxon>Oomycota</taxon>
        <taxon>Saprolegniomycetes</taxon>
        <taxon>Saprolegniales</taxon>
        <taxon>Achlyaceae</taxon>
        <taxon>Thraustotheca</taxon>
    </lineage>
</organism>
<sequence length="338" mass="38366">MTCCPWFRYLFPSSQSKEFIVPSPAVQPKLHTPTTTSESFPDRDIDWSQYNALIPYKDLYWVDPDEISIIRNIPSEYMSACVANCQGELVLIHSLDKKKVKDDFESARKMLIAETLSMSKLTHPNIVKFVGFNITSESGLQCISEYIDGRTLRQVLDDPRQSKKLTWPEQKIDIAIGIISALAYMHSLKPAIIHRNIQASSIRLTSNLEPKLSGFGVSRARTYEDDMTAGVGDFRWAAPELLLEAMYDEKIDVYSFGVLLVELDTCAWPFAEEFGKMSKAELQNELITGVTRPKLSAECPKVIVKIVKRCLQQDANLRPRSIELLKLLNDAKLELKQE</sequence>
<keyword evidence="3" id="KW-1185">Reference proteome</keyword>
<dbReference type="GO" id="GO:0004674">
    <property type="term" value="F:protein serine/threonine kinase activity"/>
    <property type="evidence" value="ECO:0007669"/>
    <property type="project" value="TreeGrafter"/>
</dbReference>
<evidence type="ECO:0000259" key="1">
    <source>
        <dbReference type="PROSITE" id="PS50011"/>
    </source>
</evidence>
<dbReference type="InterPro" id="IPR001245">
    <property type="entry name" value="Ser-Thr/Tyr_kinase_cat_dom"/>
</dbReference>
<keyword evidence="2" id="KW-0418">Kinase</keyword>
<dbReference type="InterPro" id="IPR011009">
    <property type="entry name" value="Kinase-like_dom_sf"/>
</dbReference>
<protein>
    <submittedName>
        <fullName evidence="2">Kinase</fullName>
    </submittedName>
</protein>
<dbReference type="InterPro" id="IPR000719">
    <property type="entry name" value="Prot_kinase_dom"/>
</dbReference>
<dbReference type="OrthoDB" id="4062651at2759"/>
<name>A0A1V9Z0S5_9STRA</name>
<reference evidence="2 3" key="1">
    <citation type="journal article" date="2014" name="Genome Biol. Evol.">
        <title>The secreted proteins of Achlya hypogyna and Thraustotheca clavata identify the ancestral oomycete secretome and reveal gene acquisitions by horizontal gene transfer.</title>
        <authorList>
            <person name="Misner I."/>
            <person name="Blouin N."/>
            <person name="Leonard G."/>
            <person name="Richards T.A."/>
            <person name="Lane C.E."/>
        </authorList>
    </citation>
    <scope>NUCLEOTIDE SEQUENCE [LARGE SCALE GENOMIC DNA]</scope>
    <source>
        <strain evidence="2 3">ATCC 34112</strain>
    </source>
</reference>
<dbReference type="EMBL" id="JNBS01002405">
    <property type="protein sequence ID" value="OQR91595.1"/>
    <property type="molecule type" value="Genomic_DNA"/>
</dbReference>
<feature type="domain" description="Protein kinase" evidence="1">
    <location>
        <begin position="56"/>
        <end position="333"/>
    </location>
</feature>
<dbReference type="PANTHER" id="PTHR44329">
    <property type="entry name" value="SERINE/THREONINE-PROTEIN KINASE TNNI3K-RELATED"/>
    <property type="match status" value="1"/>
</dbReference>
<dbReference type="InterPro" id="IPR051681">
    <property type="entry name" value="Ser/Thr_Kinases-Pseudokinases"/>
</dbReference>
<evidence type="ECO:0000313" key="3">
    <source>
        <dbReference type="Proteomes" id="UP000243217"/>
    </source>
</evidence>
<dbReference type="GO" id="GO:0005524">
    <property type="term" value="F:ATP binding"/>
    <property type="evidence" value="ECO:0007669"/>
    <property type="project" value="InterPro"/>
</dbReference>
<gene>
    <name evidence="2" type="ORF">THRCLA_08939</name>
</gene>
<dbReference type="SUPFAM" id="SSF56112">
    <property type="entry name" value="Protein kinase-like (PK-like)"/>
    <property type="match status" value="1"/>
</dbReference>
<proteinExistence type="predicted"/>
<dbReference type="PANTHER" id="PTHR44329:SF214">
    <property type="entry name" value="PROTEIN KINASE DOMAIN-CONTAINING PROTEIN"/>
    <property type="match status" value="1"/>
</dbReference>
<keyword evidence="2" id="KW-0808">Transferase</keyword>
<dbReference type="Gene3D" id="1.10.510.10">
    <property type="entry name" value="Transferase(Phosphotransferase) domain 1"/>
    <property type="match status" value="1"/>
</dbReference>
<evidence type="ECO:0000313" key="2">
    <source>
        <dbReference type="EMBL" id="OQR91595.1"/>
    </source>
</evidence>
<dbReference type="STRING" id="74557.A0A1V9Z0S5"/>
<dbReference type="Pfam" id="PF07714">
    <property type="entry name" value="PK_Tyr_Ser-Thr"/>
    <property type="match status" value="1"/>
</dbReference>
<accession>A0A1V9Z0S5</accession>
<comment type="caution">
    <text evidence="2">The sequence shown here is derived from an EMBL/GenBank/DDBJ whole genome shotgun (WGS) entry which is preliminary data.</text>
</comment>
<dbReference type="Proteomes" id="UP000243217">
    <property type="component" value="Unassembled WGS sequence"/>
</dbReference>